<dbReference type="InterPro" id="IPR036291">
    <property type="entry name" value="NAD(P)-bd_dom_sf"/>
</dbReference>
<evidence type="ECO:0000313" key="4">
    <source>
        <dbReference type="EMBL" id="EIN04817.1"/>
    </source>
</evidence>
<keyword evidence="5" id="KW-1185">Reference proteome</keyword>
<dbReference type="InterPro" id="IPR020904">
    <property type="entry name" value="Sc_DH/Rdtase_CS"/>
</dbReference>
<gene>
    <name evidence="4" type="ORF">PUNSTDRAFT_138018</name>
</gene>
<dbReference type="SUPFAM" id="SSF51735">
    <property type="entry name" value="NAD(P)-binding Rossmann-fold domains"/>
    <property type="match status" value="1"/>
</dbReference>
<organism evidence="4 5">
    <name type="scientific">Punctularia strigosozonata (strain HHB-11173)</name>
    <name type="common">White-rot fungus</name>
    <dbReference type="NCBI Taxonomy" id="741275"/>
    <lineage>
        <taxon>Eukaryota</taxon>
        <taxon>Fungi</taxon>
        <taxon>Dikarya</taxon>
        <taxon>Basidiomycota</taxon>
        <taxon>Agaricomycotina</taxon>
        <taxon>Agaricomycetes</taxon>
        <taxon>Corticiales</taxon>
        <taxon>Punctulariaceae</taxon>
        <taxon>Punctularia</taxon>
    </lineage>
</organism>
<accession>R7S4S4</accession>
<proteinExistence type="inferred from homology"/>
<evidence type="ECO:0000256" key="3">
    <source>
        <dbReference type="ARBA" id="ARBA00023002"/>
    </source>
</evidence>
<evidence type="ECO:0000256" key="1">
    <source>
        <dbReference type="ARBA" id="ARBA00006484"/>
    </source>
</evidence>
<comment type="similarity">
    <text evidence="1">Belongs to the short-chain dehydrogenases/reductases (SDR) family.</text>
</comment>
<evidence type="ECO:0000313" key="5">
    <source>
        <dbReference type="Proteomes" id="UP000054196"/>
    </source>
</evidence>
<dbReference type="OrthoDB" id="191139at2759"/>
<dbReference type="PRINTS" id="PR00081">
    <property type="entry name" value="GDHRDH"/>
</dbReference>
<dbReference type="RefSeq" id="XP_007387740.1">
    <property type="nucleotide sequence ID" value="XM_007387678.1"/>
</dbReference>
<reference evidence="5" key="1">
    <citation type="journal article" date="2012" name="Science">
        <title>The Paleozoic origin of enzymatic lignin decomposition reconstructed from 31 fungal genomes.</title>
        <authorList>
            <person name="Floudas D."/>
            <person name="Binder M."/>
            <person name="Riley R."/>
            <person name="Barry K."/>
            <person name="Blanchette R.A."/>
            <person name="Henrissat B."/>
            <person name="Martinez A.T."/>
            <person name="Otillar R."/>
            <person name="Spatafora J.W."/>
            <person name="Yadav J.S."/>
            <person name="Aerts A."/>
            <person name="Benoit I."/>
            <person name="Boyd A."/>
            <person name="Carlson A."/>
            <person name="Copeland A."/>
            <person name="Coutinho P.M."/>
            <person name="de Vries R.P."/>
            <person name="Ferreira P."/>
            <person name="Findley K."/>
            <person name="Foster B."/>
            <person name="Gaskell J."/>
            <person name="Glotzer D."/>
            <person name="Gorecki P."/>
            <person name="Heitman J."/>
            <person name="Hesse C."/>
            <person name="Hori C."/>
            <person name="Igarashi K."/>
            <person name="Jurgens J.A."/>
            <person name="Kallen N."/>
            <person name="Kersten P."/>
            <person name="Kohler A."/>
            <person name="Kuees U."/>
            <person name="Kumar T.K.A."/>
            <person name="Kuo A."/>
            <person name="LaButti K."/>
            <person name="Larrondo L.F."/>
            <person name="Lindquist E."/>
            <person name="Ling A."/>
            <person name="Lombard V."/>
            <person name="Lucas S."/>
            <person name="Lundell T."/>
            <person name="Martin R."/>
            <person name="McLaughlin D.J."/>
            <person name="Morgenstern I."/>
            <person name="Morin E."/>
            <person name="Murat C."/>
            <person name="Nagy L.G."/>
            <person name="Nolan M."/>
            <person name="Ohm R.A."/>
            <person name="Patyshakuliyeva A."/>
            <person name="Rokas A."/>
            <person name="Ruiz-Duenas F.J."/>
            <person name="Sabat G."/>
            <person name="Salamov A."/>
            <person name="Samejima M."/>
            <person name="Schmutz J."/>
            <person name="Slot J.C."/>
            <person name="St John F."/>
            <person name="Stenlid J."/>
            <person name="Sun H."/>
            <person name="Sun S."/>
            <person name="Syed K."/>
            <person name="Tsang A."/>
            <person name="Wiebenga A."/>
            <person name="Young D."/>
            <person name="Pisabarro A."/>
            <person name="Eastwood D.C."/>
            <person name="Martin F."/>
            <person name="Cullen D."/>
            <person name="Grigoriev I.V."/>
            <person name="Hibbett D.S."/>
        </authorList>
    </citation>
    <scope>NUCLEOTIDE SEQUENCE [LARGE SCALE GENOMIC DNA]</scope>
    <source>
        <strain evidence="5">HHB-11173 SS5</strain>
    </source>
</reference>
<dbReference type="KEGG" id="psq:PUNSTDRAFT_138018"/>
<evidence type="ECO:0000256" key="2">
    <source>
        <dbReference type="ARBA" id="ARBA00022857"/>
    </source>
</evidence>
<dbReference type="PANTHER" id="PTHR24320:SF236">
    <property type="entry name" value="SHORT-CHAIN DEHYDROGENASE-RELATED"/>
    <property type="match status" value="1"/>
</dbReference>
<dbReference type="PANTHER" id="PTHR24320">
    <property type="entry name" value="RETINOL DEHYDROGENASE"/>
    <property type="match status" value="1"/>
</dbReference>
<dbReference type="GO" id="GO:0016491">
    <property type="term" value="F:oxidoreductase activity"/>
    <property type="evidence" value="ECO:0007669"/>
    <property type="project" value="UniProtKB-KW"/>
</dbReference>
<sequence length="320" mass="36016">MLLFTIIDQMFPPKAKWTPKDIPALDGKVFIVTGGNTGIGKETCKQLLLHGAEVWLSARSETKADAAIADLERETGRRAQFLQMDLGDLPNVKKAVEEFKSKQTRLDALIANAGVMIPPIEQLTAQGYDLQFGTNVLGHFLLIELLLPLLRSTATSAQDSSYRTRIVWVSSSAPYYFNPPIRYDTLTDTRQRKKLGTMQLYAQSKMATCMLTFKLAKLLEGDYGANGRVIAHVVDPGTIRTDLQRHTNRIQLLLVGWLLFPTPMGAYSQLYAATSPKAGEENGKYYYPWARTTKTAKEAYKTNEQDKVWDWCEEQIKPFL</sequence>
<dbReference type="OMA" id="IACRDET"/>
<dbReference type="AlphaFoldDB" id="R7S4S4"/>
<dbReference type="eggNOG" id="KOG1208">
    <property type="taxonomic scope" value="Eukaryota"/>
</dbReference>
<dbReference type="PROSITE" id="PS00061">
    <property type="entry name" value="ADH_SHORT"/>
    <property type="match status" value="1"/>
</dbReference>
<name>R7S4S4_PUNST</name>
<dbReference type="GeneID" id="18879969"/>
<dbReference type="Gene3D" id="3.40.50.720">
    <property type="entry name" value="NAD(P)-binding Rossmann-like Domain"/>
    <property type="match status" value="1"/>
</dbReference>
<dbReference type="Proteomes" id="UP000054196">
    <property type="component" value="Unassembled WGS sequence"/>
</dbReference>
<dbReference type="InterPro" id="IPR002347">
    <property type="entry name" value="SDR_fam"/>
</dbReference>
<keyword evidence="2" id="KW-0521">NADP</keyword>
<keyword evidence="3" id="KW-0560">Oxidoreductase</keyword>
<dbReference type="Pfam" id="PF00106">
    <property type="entry name" value="adh_short"/>
    <property type="match status" value="1"/>
</dbReference>
<protein>
    <submittedName>
        <fullName evidence="4">NAD(P)-binding protein</fullName>
    </submittedName>
</protein>
<dbReference type="HOGENOM" id="CLU_010194_44_6_1"/>
<dbReference type="EMBL" id="JH687552">
    <property type="protein sequence ID" value="EIN04817.1"/>
    <property type="molecule type" value="Genomic_DNA"/>
</dbReference>